<sequence>MSEIVSENNDIISQEVKYTEQELVFSDNDITISDDEKEVILIEDDNIFEIFDEEGGVDFKIKDKPQEKPQKNNIPKHKQLIKKWLYPCCFCEKEFTKEQLMNHQIECSTDQFSHECFTCKKKVQDLLNHECDYEFLGIQKICFFCNTKVDDKDYYEHSVICFQCYKEQQNQYFEQIIQDEKKNSNYLNLSFNHIMNGMKNHQEILTKQIIDTKEISQQQKEKEQENKNLKEQNTKLQQTLEETNNEMLELKKLTYDMLTNQEEVQNLNQEITKLNQIAEKNSTEFLALKKSIQQPQVKQHLFKDKHIIILDQMNLRLLSDEAYYSQAVYSPEGYYYRIKIYTRSSNVNNVGIFFQLIRSELDDVFKWPFAKKITFTLKNNDKFFALTITPENYIQSLNASSFEKPTEEYNVAVGFPNFISHEEL</sequence>
<evidence type="ECO:0000313" key="3">
    <source>
        <dbReference type="Proteomes" id="UP001652625"/>
    </source>
</evidence>
<dbReference type="Gene3D" id="2.60.210.10">
    <property type="entry name" value="Apoptosis, Tumor Necrosis Factor Receptor Associated Protein 2, Chain A"/>
    <property type="match status" value="1"/>
</dbReference>
<evidence type="ECO:0000256" key="1">
    <source>
        <dbReference type="SAM" id="Coils"/>
    </source>
</evidence>
<dbReference type="InterPro" id="IPR008974">
    <property type="entry name" value="TRAF-like"/>
</dbReference>
<evidence type="ECO:0000259" key="2">
    <source>
        <dbReference type="PROSITE" id="PS50144"/>
    </source>
</evidence>
<dbReference type="PROSITE" id="PS50144">
    <property type="entry name" value="MATH"/>
    <property type="match status" value="1"/>
</dbReference>
<organism evidence="3 4">
    <name type="scientific">Hydra vulgaris</name>
    <name type="common">Hydra</name>
    <name type="synonym">Hydra attenuata</name>
    <dbReference type="NCBI Taxonomy" id="6087"/>
    <lineage>
        <taxon>Eukaryota</taxon>
        <taxon>Metazoa</taxon>
        <taxon>Cnidaria</taxon>
        <taxon>Hydrozoa</taxon>
        <taxon>Hydroidolina</taxon>
        <taxon>Anthoathecata</taxon>
        <taxon>Aplanulata</taxon>
        <taxon>Hydridae</taxon>
        <taxon>Hydra</taxon>
    </lineage>
</organism>
<dbReference type="RefSeq" id="XP_065650703.1">
    <property type="nucleotide sequence ID" value="XM_065794631.1"/>
</dbReference>
<gene>
    <name evidence="4" type="primary">LOC136078818</name>
</gene>
<keyword evidence="3" id="KW-1185">Reference proteome</keyword>
<dbReference type="Proteomes" id="UP001652625">
    <property type="component" value="Chromosome 03"/>
</dbReference>
<keyword evidence="1" id="KW-0175">Coiled coil</keyword>
<name>A0ABM4BNM1_HYDVU</name>
<protein>
    <submittedName>
        <fullName evidence="4">TNF receptor-associated factor 5-like</fullName>
    </submittedName>
</protein>
<dbReference type="InterPro" id="IPR002083">
    <property type="entry name" value="MATH/TRAF_dom"/>
</dbReference>
<accession>A0ABM4BNM1</accession>
<dbReference type="SUPFAM" id="SSF49599">
    <property type="entry name" value="TRAF domain-like"/>
    <property type="match status" value="1"/>
</dbReference>
<proteinExistence type="predicted"/>
<dbReference type="GeneID" id="136078818"/>
<feature type="domain" description="MATH" evidence="2">
    <location>
        <begin position="305"/>
        <end position="424"/>
    </location>
</feature>
<reference evidence="4" key="1">
    <citation type="submission" date="2025-08" db="UniProtKB">
        <authorList>
            <consortium name="RefSeq"/>
        </authorList>
    </citation>
    <scope>IDENTIFICATION</scope>
</reference>
<feature type="coiled-coil region" evidence="1">
    <location>
        <begin position="212"/>
        <end position="284"/>
    </location>
</feature>
<dbReference type="InterPro" id="IPR049342">
    <property type="entry name" value="TRAF1-6_MATH_dom"/>
</dbReference>
<dbReference type="Pfam" id="PF21355">
    <property type="entry name" value="TRAF-mep_MATH"/>
    <property type="match status" value="1"/>
</dbReference>
<evidence type="ECO:0000313" key="4">
    <source>
        <dbReference type="RefSeq" id="XP_065650703.1"/>
    </source>
</evidence>